<evidence type="ECO:0000256" key="1">
    <source>
        <dbReference type="ARBA" id="ARBA00004236"/>
    </source>
</evidence>
<dbReference type="Pfam" id="PF00034">
    <property type="entry name" value="Cytochrom_C"/>
    <property type="match status" value="2"/>
</dbReference>
<dbReference type="InterPro" id="IPR051459">
    <property type="entry name" value="Cytochrome_c-type_DH"/>
</dbReference>
<evidence type="ECO:0000256" key="7">
    <source>
        <dbReference type="ARBA" id="ARBA00023004"/>
    </source>
</evidence>
<dbReference type="EMBL" id="SORZ01000002">
    <property type="protein sequence ID" value="TPW34186.1"/>
    <property type="molecule type" value="Genomic_DNA"/>
</dbReference>
<evidence type="ECO:0000256" key="2">
    <source>
        <dbReference type="ARBA" id="ARBA00022475"/>
    </source>
</evidence>
<evidence type="ECO:0000256" key="8">
    <source>
        <dbReference type="ARBA" id="ARBA00023136"/>
    </source>
</evidence>
<dbReference type="GO" id="GO:0005886">
    <property type="term" value="C:plasma membrane"/>
    <property type="evidence" value="ECO:0007669"/>
    <property type="project" value="UniProtKB-SubCell"/>
</dbReference>
<keyword evidence="4 10" id="KW-0479">Metal-binding</keyword>
<dbReference type="InterPro" id="IPR014353">
    <property type="entry name" value="Membr-bd_ADH_cyt_c"/>
</dbReference>
<feature type="domain" description="Cytochrome c" evidence="11">
    <location>
        <begin position="348"/>
        <end position="442"/>
    </location>
</feature>
<feature type="binding site" description="covalent" evidence="9">
    <location>
        <position position="368"/>
    </location>
    <ligand>
        <name>heme c</name>
        <dbReference type="ChEBI" id="CHEBI:61717"/>
        <label>3</label>
    </ligand>
</feature>
<feature type="binding site" description="axial binding residue" evidence="10">
    <location>
        <position position="372"/>
    </location>
    <ligand>
        <name>heme c</name>
        <dbReference type="ChEBI" id="CHEBI:61717"/>
        <label>3</label>
    </ligand>
    <ligandPart>
        <name>Fe</name>
        <dbReference type="ChEBI" id="CHEBI:18248"/>
    </ligandPart>
</feature>
<evidence type="ECO:0000256" key="10">
    <source>
        <dbReference type="PIRSR" id="PIRSR000018-51"/>
    </source>
</evidence>
<dbReference type="GO" id="GO:0009055">
    <property type="term" value="F:electron transfer activity"/>
    <property type="evidence" value="ECO:0007669"/>
    <property type="project" value="InterPro"/>
</dbReference>
<comment type="cofactor">
    <cofactor evidence="9">
        <name>heme c</name>
        <dbReference type="ChEBI" id="CHEBI:61717"/>
    </cofactor>
    <text evidence="9">Binds 3 heme c groups covalently per subunit.</text>
</comment>
<dbReference type="GO" id="GO:0016614">
    <property type="term" value="F:oxidoreductase activity, acting on CH-OH group of donors"/>
    <property type="evidence" value="ECO:0007669"/>
    <property type="project" value="InterPro"/>
</dbReference>
<dbReference type="OrthoDB" id="9811281at2"/>
<feature type="domain" description="Cytochrome c" evidence="11">
    <location>
        <begin position="56"/>
        <end position="162"/>
    </location>
</feature>
<evidence type="ECO:0000313" key="12">
    <source>
        <dbReference type="EMBL" id="TPW34186.1"/>
    </source>
</evidence>
<dbReference type="PROSITE" id="PS51007">
    <property type="entry name" value="CYTC"/>
    <property type="match status" value="3"/>
</dbReference>
<name>A0A506ULG9_9PROT</name>
<keyword evidence="13" id="KW-1185">Reference proteome</keyword>
<dbReference type="SUPFAM" id="SSF46626">
    <property type="entry name" value="Cytochrome c"/>
    <property type="match status" value="3"/>
</dbReference>
<sequence length="476" mass="51766">MTSPFPSEDGRFPRLRKLLLGLGALGFIGLGGFLILSTNSAIAPITPPKPDSFNPEAVRRGGLLAHAGYCAACHTRTDGKPGAPLAGDYAMASPFGTFYSSNITPDPETGIGRWSEAAFRRAMHRGISRDGHYLYAVFPYPNFTKMSDQDISDLYAWLMTQPAVRQVPRHDQLPFPLGWRRLQFGWRLLFFRAGEYQPDPHKDAVWNRGAYLANGVSHCDACHTPRNVLGGLMKSRLYDGAPIDNWIAPPLNASNPAPAPWTEPDLFAYLSTGFTPLHGASAGPMAIVVHEGYAHLPEADVHAVATYFADLDHAAQRVGPAQAKIEEAMKTSGEGMSGPFLADTVRWGLNPAGAQFLGTGMRLARVTCGACHANFGPRPAPGRPALALSTALWLPEPTNLYQIMLRGFSADEGRVGWVMPSYYTALTNQEMAEIAAYLRATRTNLPPWTDLEKKAAEVRAEVVPPPLPAPQPAKER</sequence>
<keyword evidence="2" id="KW-1003">Cell membrane</keyword>
<evidence type="ECO:0000256" key="5">
    <source>
        <dbReference type="ARBA" id="ARBA00022729"/>
    </source>
</evidence>
<feature type="binding site" description="covalent" evidence="9">
    <location>
        <position position="70"/>
    </location>
    <ligand>
        <name>heme c</name>
        <dbReference type="ChEBI" id="CHEBI:61717"/>
        <label>1</label>
    </ligand>
</feature>
<gene>
    <name evidence="12" type="ORF">E3202_06615</name>
</gene>
<feature type="binding site" description="covalent" evidence="9">
    <location>
        <position position="73"/>
    </location>
    <ligand>
        <name>heme c</name>
        <dbReference type="ChEBI" id="CHEBI:61717"/>
        <label>1</label>
    </ligand>
</feature>
<comment type="subcellular location">
    <subcellularLocation>
        <location evidence="1">Cell membrane</location>
    </subcellularLocation>
</comment>
<feature type="binding site" description="covalent" evidence="9">
    <location>
        <position position="222"/>
    </location>
    <ligand>
        <name>heme c</name>
        <dbReference type="ChEBI" id="CHEBI:61717"/>
        <label>2</label>
    </ligand>
</feature>
<proteinExistence type="predicted"/>
<dbReference type="Proteomes" id="UP000315037">
    <property type="component" value="Unassembled WGS sequence"/>
</dbReference>
<keyword evidence="3 9" id="KW-0349">Heme</keyword>
<keyword evidence="7 10" id="KW-0408">Iron</keyword>
<dbReference type="GO" id="GO:0020037">
    <property type="term" value="F:heme binding"/>
    <property type="evidence" value="ECO:0007669"/>
    <property type="project" value="InterPro"/>
</dbReference>
<dbReference type="AlphaFoldDB" id="A0A506ULG9"/>
<keyword evidence="5" id="KW-0732">Signal</keyword>
<protein>
    <submittedName>
        <fullName evidence="12">C-type cytochrome</fullName>
    </submittedName>
</protein>
<accession>A0A506ULG9</accession>
<dbReference type="InterPro" id="IPR036909">
    <property type="entry name" value="Cyt_c-like_dom_sf"/>
</dbReference>
<dbReference type="PANTHER" id="PTHR35008">
    <property type="entry name" value="BLL4482 PROTEIN-RELATED"/>
    <property type="match status" value="1"/>
</dbReference>
<dbReference type="RefSeq" id="WP_141451477.1">
    <property type="nucleotide sequence ID" value="NZ_CP038143.1"/>
</dbReference>
<evidence type="ECO:0000313" key="13">
    <source>
        <dbReference type="Proteomes" id="UP000315037"/>
    </source>
</evidence>
<feature type="binding site" description="axial binding residue" evidence="10">
    <location>
        <position position="223"/>
    </location>
    <ligand>
        <name>heme c</name>
        <dbReference type="ChEBI" id="CHEBI:61717"/>
        <label>2</label>
    </ligand>
    <ligandPart>
        <name>Fe</name>
        <dbReference type="ChEBI" id="CHEBI:18248"/>
    </ligandPart>
</feature>
<keyword evidence="6" id="KW-0677">Repeat</keyword>
<evidence type="ECO:0000256" key="3">
    <source>
        <dbReference type="ARBA" id="ARBA00022617"/>
    </source>
</evidence>
<evidence type="ECO:0000256" key="9">
    <source>
        <dbReference type="PIRSR" id="PIRSR000018-50"/>
    </source>
</evidence>
<evidence type="ECO:0000256" key="4">
    <source>
        <dbReference type="ARBA" id="ARBA00022723"/>
    </source>
</evidence>
<evidence type="ECO:0000256" key="6">
    <source>
        <dbReference type="ARBA" id="ARBA00022737"/>
    </source>
</evidence>
<feature type="domain" description="Cytochrome c" evidence="11">
    <location>
        <begin position="204"/>
        <end position="312"/>
    </location>
</feature>
<keyword evidence="8" id="KW-0472">Membrane</keyword>
<dbReference type="InterPro" id="IPR009056">
    <property type="entry name" value="Cyt_c-like_dom"/>
</dbReference>
<dbReference type="PIRSF" id="PIRSF000018">
    <property type="entry name" value="Mb_ADH_cyt_c"/>
    <property type="match status" value="1"/>
</dbReference>
<dbReference type="Gene3D" id="1.10.760.10">
    <property type="entry name" value="Cytochrome c-like domain"/>
    <property type="match status" value="2"/>
</dbReference>
<feature type="binding site" description="covalent" evidence="9">
    <location>
        <position position="219"/>
    </location>
    <ligand>
        <name>heme c</name>
        <dbReference type="ChEBI" id="CHEBI:61717"/>
        <label>2</label>
    </ligand>
</feature>
<reference evidence="12 13" key="1">
    <citation type="submission" date="2019-03" db="EMBL/GenBank/DDBJ databases">
        <title>The complete genome sequence of Neokomagataea sp. Jb2 NBRC113641.</title>
        <authorList>
            <person name="Chua K.-O."/>
            <person name="Chan K.-G."/>
            <person name="See-Too W.-S."/>
        </authorList>
    </citation>
    <scope>NUCLEOTIDE SEQUENCE [LARGE SCALE GENOMIC DNA]</scope>
    <source>
        <strain evidence="12 13">Jb2</strain>
    </source>
</reference>
<feature type="binding site" description="covalent" evidence="9">
    <location>
        <position position="371"/>
    </location>
    <ligand>
        <name>heme c</name>
        <dbReference type="ChEBI" id="CHEBI:61717"/>
        <label>3</label>
    </ligand>
</feature>
<dbReference type="GO" id="GO:0005506">
    <property type="term" value="F:iron ion binding"/>
    <property type="evidence" value="ECO:0007669"/>
    <property type="project" value="InterPro"/>
</dbReference>
<organism evidence="12 13">
    <name type="scientific">Oecophyllibacter saccharovorans</name>
    <dbReference type="NCBI Taxonomy" id="2558360"/>
    <lineage>
        <taxon>Bacteria</taxon>
        <taxon>Pseudomonadati</taxon>
        <taxon>Pseudomonadota</taxon>
        <taxon>Alphaproteobacteria</taxon>
        <taxon>Acetobacterales</taxon>
        <taxon>Acetobacteraceae</taxon>
        <taxon>Oecophyllibacter</taxon>
    </lineage>
</organism>
<dbReference type="PANTHER" id="PTHR35008:SF8">
    <property type="entry name" value="ALCOHOL DEHYDROGENASE CYTOCHROME C SUBUNIT"/>
    <property type="match status" value="1"/>
</dbReference>
<comment type="caution">
    <text evidence="12">The sequence shown here is derived from an EMBL/GenBank/DDBJ whole genome shotgun (WGS) entry which is preliminary data.</text>
</comment>
<evidence type="ECO:0000259" key="11">
    <source>
        <dbReference type="PROSITE" id="PS51007"/>
    </source>
</evidence>
<feature type="binding site" description="axial binding residue" evidence="10">
    <location>
        <position position="74"/>
    </location>
    <ligand>
        <name>heme c</name>
        <dbReference type="ChEBI" id="CHEBI:61717"/>
        <label>1</label>
    </ligand>
    <ligandPart>
        <name>Fe</name>
        <dbReference type="ChEBI" id="CHEBI:18248"/>
    </ligandPart>
</feature>